<protein>
    <submittedName>
        <fullName evidence="6">ABC transporter substrate-binding protein</fullName>
    </submittedName>
</protein>
<evidence type="ECO:0000256" key="4">
    <source>
        <dbReference type="SAM" id="MobiDB-lite"/>
    </source>
</evidence>
<evidence type="ECO:0000256" key="2">
    <source>
        <dbReference type="ARBA" id="ARBA00010742"/>
    </source>
</evidence>
<dbReference type="Gene3D" id="3.40.190.10">
    <property type="entry name" value="Periplasmic binding protein-like II"/>
    <property type="match status" value="2"/>
</dbReference>
<evidence type="ECO:0000256" key="1">
    <source>
        <dbReference type="ARBA" id="ARBA00004418"/>
    </source>
</evidence>
<dbReference type="PANTHER" id="PTHR30024:SF47">
    <property type="entry name" value="TAURINE-BINDING PERIPLASMIC PROTEIN"/>
    <property type="match status" value="1"/>
</dbReference>
<feature type="region of interest" description="Disordered" evidence="4">
    <location>
        <begin position="1"/>
        <end position="26"/>
    </location>
</feature>
<dbReference type="SMART" id="SM00062">
    <property type="entry name" value="PBPb"/>
    <property type="match status" value="1"/>
</dbReference>
<dbReference type="SUPFAM" id="SSF53850">
    <property type="entry name" value="Periplasmic binding protein-like II"/>
    <property type="match status" value="1"/>
</dbReference>
<dbReference type="GO" id="GO:0042597">
    <property type="term" value="C:periplasmic space"/>
    <property type="evidence" value="ECO:0007669"/>
    <property type="project" value="UniProtKB-SubCell"/>
</dbReference>
<evidence type="ECO:0000313" key="6">
    <source>
        <dbReference type="EMBL" id="TDD85585.1"/>
    </source>
</evidence>
<feature type="compositionally biased region" description="Basic and acidic residues" evidence="4">
    <location>
        <begin position="13"/>
        <end position="22"/>
    </location>
</feature>
<evidence type="ECO:0000313" key="7">
    <source>
        <dbReference type="Proteomes" id="UP000295578"/>
    </source>
</evidence>
<feature type="domain" description="Solute-binding protein family 3/N-terminal" evidence="5">
    <location>
        <begin position="77"/>
        <end position="309"/>
    </location>
</feature>
<comment type="similarity">
    <text evidence="2">Belongs to the bacterial solute-binding protein SsuA/TauA family.</text>
</comment>
<dbReference type="InterPro" id="IPR001638">
    <property type="entry name" value="Solute-binding_3/MltF_N"/>
</dbReference>
<comment type="caution">
    <text evidence="6">The sequence shown here is derived from an EMBL/GenBank/DDBJ whole genome shotgun (WGS) entry which is preliminary data.</text>
</comment>
<dbReference type="OrthoDB" id="8892982at2"/>
<proteinExistence type="inferred from homology"/>
<sequence length="367" mass="39208">MKSKSRLAAFPPDRQRGSERDQAVAARRWRSPFPTGSARVRPAVRSLGAGLVSLLFLAVAGCGSSSEPNANGLEKDHISVGVLPIPDAAPLFMAIKKGFFRAEGLTVKTEILQSSSFAVPKLRSGALDISLDNYVASFAADDQGAAHWHLIADSYQAGKGAFVVLVNPKSSIKDPKGLQGKKIAIPSLHSVGQLMITATLDTYGVEPDSVTYVEMPFPQMPAALEKKQVDAVWTPDPFISAMQKSMGARTLLDTAEPGGPTSDFPMAGWGVLDDYAQKYPKTVAAFQRAIGKAQRVAAGDRGAVAKILPTYVKGLPPDTAQLITLGAYPTTLNPIRLQRVADLMLQYGFVKKKVNVKPMIVSPPIAK</sequence>
<accession>A0A4R5BIJ7</accession>
<comment type="subcellular location">
    <subcellularLocation>
        <location evidence="1">Periplasm</location>
    </subcellularLocation>
</comment>
<organism evidence="6 7">
    <name type="scientific">Actinomadura darangshiensis</name>
    <dbReference type="NCBI Taxonomy" id="705336"/>
    <lineage>
        <taxon>Bacteria</taxon>
        <taxon>Bacillati</taxon>
        <taxon>Actinomycetota</taxon>
        <taxon>Actinomycetes</taxon>
        <taxon>Streptosporangiales</taxon>
        <taxon>Thermomonosporaceae</taxon>
        <taxon>Actinomadura</taxon>
    </lineage>
</organism>
<evidence type="ECO:0000259" key="5">
    <source>
        <dbReference type="SMART" id="SM00062"/>
    </source>
</evidence>
<dbReference type="Proteomes" id="UP000295578">
    <property type="component" value="Unassembled WGS sequence"/>
</dbReference>
<evidence type="ECO:0000256" key="3">
    <source>
        <dbReference type="ARBA" id="ARBA00022729"/>
    </source>
</evidence>
<reference evidence="6 7" key="1">
    <citation type="submission" date="2019-03" db="EMBL/GenBank/DDBJ databases">
        <title>Draft genome sequences of novel Actinobacteria.</title>
        <authorList>
            <person name="Sahin N."/>
            <person name="Ay H."/>
            <person name="Saygin H."/>
        </authorList>
    </citation>
    <scope>NUCLEOTIDE SEQUENCE [LARGE SCALE GENOMIC DNA]</scope>
    <source>
        <strain evidence="6 7">DSM 45941</strain>
    </source>
</reference>
<keyword evidence="7" id="KW-1185">Reference proteome</keyword>
<dbReference type="AlphaFoldDB" id="A0A4R5BIJ7"/>
<dbReference type="RefSeq" id="WP_132196516.1">
    <property type="nucleotide sequence ID" value="NZ_SMKY01000035.1"/>
</dbReference>
<dbReference type="EMBL" id="SMKY01000035">
    <property type="protein sequence ID" value="TDD85585.1"/>
    <property type="molecule type" value="Genomic_DNA"/>
</dbReference>
<gene>
    <name evidence="6" type="ORF">E1293_10790</name>
</gene>
<name>A0A4R5BIJ7_9ACTN</name>
<keyword evidence="3" id="KW-0732">Signal</keyword>
<dbReference type="PANTHER" id="PTHR30024">
    <property type="entry name" value="ALIPHATIC SULFONATES-BINDING PROTEIN-RELATED"/>
    <property type="match status" value="1"/>
</dbReference>
<dbReference type="Pfam" id="PF13379">
    <property type="entry name" value="NMT1_2"/>
    <property type="match status" value="1"/>
</dbReference>